<evidence type="ECO:0000256" key="14">
    <source>
        <dbReference type="SAM" id="MobiDB-lite"/>
    </source>
</evidence>
<dbReference type="GO" id="GO:0006303">
    <property type="term" value="P:double-strand break repair via nonhomologous end joining"/>
    <property type="evidence" value="ECO:0007669"/>
    <property type="project" value="InterPro"/>
</dbReference>
<evidence type="ECO:0000256" key="4">
    <source>
        <dbReference type="ARBA" id="ARBA00018077"/>
    </source>
</evidence>
<dbReference type="PROSITE" id="PS51189">
    <property type="entry name" value="FAT"/>
    <property type="match status" value="1"/>
</dbReference>
<keyword evidence="6" id="KW-0597">Phosphoprotein</keyword>
<dbReference type="Gene3D" id="1.10.1070.11">
    <property type="entry name" value="Phosphatidylinositol 3-/4-kinase, catalytic domain"/>
    <property type="match status" value="1"/>
</dbReference>
<dbReference type="Pfam" id="PF08163">
    <property type="entry name" value="DNAPKcs_CC3"/>
    <property type="match status" value="1"/>
</dbReference>
<dbReference type="GO" id="GO:0005524">
    <property type="term" value="F:ATP binding"/>
    <property type="evidence" value="ECO:0007669"/>
    <property type="project" value="UniProtKB-KW"/>
</dbReference>
<evidence type="ECO:0000259" key="17">
    <source>
        <dbReference type="PROSITE" id="PS51190"/>
    </source>
</evidence>
<evidence type="ECO:0000256" key="6">
    <source>
        <dbReference type="ARBA" id="ARBA00022553"/>
    </source>
</evidence>
<dbReference type="InterPro" id="IPR018936">
    <property type="entry name" value="PI3/4_kinase_CS"/>
</dbReference>
<dbReference type="Pfam" id="PF20502">
    <property type="entry name" value="DNAPKcs_CC1-2"/>
    <property type="match status" value="1"/>
</dbReference>
<evidence type="ECO:0000256" key="5">
    <source>
        <dbReference type="ARBA" id="ARBA00022527"/>
    </source>
</evidence>
<keyword evidence="13" id="KW-0539">Nucleus</keyword>
<evidence type="ECO:0000256" key="7">
    <source>
        <dbReference type="ARBA" id="ARBA00022679"/>
    </source>
</evidence>
<dbReference type="SUPFAM" id="SSF56112">
    <property type="entry name" value="Protein kinase-like (PK-like)"/>
    <property type="match status" value="1"/>
</dbReference>
<accession>A0AAV1ZG93</accession>
<evidence type="ECO:0000256" key="11">
    <source>
        <dbReference type="ARBA" id="ARBA00022840"/>
    </source>
</evidence>
<dbReference type="Gene3D" id="3.30.1010.10">
    <property type="entry name" value="Phosphatidylinositol 3-kinase Catalytic Subunit, Chain A, domain 4"/>
    <property type="match status" value="1"/>
</dbReference>
<keyword evidence="12" id="KW-0234">DNA repair</keyword>
<keyword evidence="8" id="KW-0547">Nucleotide-binding</keyword>
<keyword evidence="11" id="KW-0067">ATP-binding</keyword>
<dbReference type="Gene3D" id="1.25.10.10">
    <property type="entry name" value="Leucine-rich Repeat Variant"/>
    <property type="match status" value="1"/>
</dbReference>
<sequence length="4094" mass="471448">MTAAIEIICKHLETLKTFQENNTLSGNEGTVSDVIKKIRETYYNFNFKKQDREIANTYLLSNQSGILRFLKAIVFSKDFKDIKKECLKLLDDIIEQSGYLIQDYGSDILAVCILYIKRDVGADLKKSSIVTLSKVLENCHGCQGEKKINIKNLIEDLFFQLSLRSKLTSTVKEEILSIIGVIAHYYPEDFVPYQERMLSIFIQELKAQINSKTKAFDYNIVAGCLQGLKEYLYNFSVLHSEDTENSYFIFDVSRKMISRSEKYRSKTSSVTKAGLQLLASHALQFDLYVFENCVDLYHEVMDWVEHPNREMQKLGRDAIVSVLKVTSEMIAAKFVDDKNYCTKIFKYFMKQFREIFLESENSSRKLQIAVIAYGLFAKPCKLCLSENEVKLMLQNVIQRCEHTFLSDSTDIDGRILDLSSYLEALSSIISVTEHLSENVIMSLEKLTVFQIDKFPKVPSRVHFIVPKVVIRILLSIQPKHELFLNFLTQVVYQGLVKTCSHPIVAEAEALKDKASVNDQQIQKEMESALKIVTYKDYIYLWKSVLNVVQLKELNPLGITLEQRQSLMEAVYDELIRSSLVLVTKLNLSLTQSPTKSQDDQNKEEISSDPLHGVQPNNMTDYYIFINLVDFLRDLLNDTCTELFSKWVFIFGKEIIFLSTRHPYHSGFYKLISLTLSICSKIGFFKEFTYRNENLSIKTENISEEKWRSFQLFSKFVTEVAVRQQQFKDELLASCLGVLLSLPIEIVLRQINVLIPCLESALKLGVSYLPLASAAVSALERWSDNLPLDIMKPHFSQLLPYLNCYLLASTIQDDTLVSNAQMKKNNLKAAHKMSTKSVRRSNQNALDAVLDDPALLKIQQKIVCFLGRLGEHNVALLEKAYENLDEVAIAWDSHYRNHLKYSVPFQDIKPDIYFDDFLPHIMEIATKSSIRQAKVAACEALHSLVLFMIGRGSLLPDDLQTKYSMEGLYKKLFPGLLELACDVEQVTKQLFQPLVFQIIHWFTCNRVSKSPETSVILLCLWDGVTNNQNAALRDFSALGLREFFLWSIKQSPSGKQKQTENLLSKLHSFSLHPNAFKRLGAALTFNNIYRILREEESLVKKFTIQLLVQFVDSLAIAHTDDVSLGTQKQCVIALDHIQRIIVNKQKLFFKTEESRKKPECLEEATLQCTVLWLLRQCGCVQIECRHKCMELVEKLAPFIPGSKSTSSYLLTYNNLGKNIFEDVFENVLKNFSISGLHNQMTFKCICFWLEALQTSMDCYQWAFSKQFLLQNELHGVKYSSMLSSVKIYKIIEYYIENIIKESLPSIMSRSKRDQSELFTPEEIFKFNKLKCTVLVRLFTFIMSVFSTDAKWFNEQFVKILWNSSLWEIIIISAVDPSSLGFDVTDPEVALKLPLEVATVIREFSEKSEFQNFCLKYLNQKDRYNLLKFLPISLQDFNHNYMQIIQLLKGYEILITNGFEASKFFLDTHEVISNLLESVWNDSIEINVTTLKKRTLPPIAFRLAETILLVSYNLGLKVDELSLRLLNAHVLSGNSNVHSEKGLFIFNIFAESICTFVAKTPDIFVKTLVNFLNKTTFTEISILIKFIDFVACSSILRKSYGKDVIKAYLLYWNDINEWWECHPDTDSKYSVLSIMTKMLLIDSEVAVNKTGFYSMSLFSTFVNLLKKQNNELSFIDSTLELLPFFIEDTVDIETLKFCIEEIRAVHFPLQSTELQIGSSAYHTYISALKRLLSSLSLTGCDFLLQFLTTFFCKEHSHPLEAEFQRSIIQMIRRKDPCHHQKFADIVFEMLLKQQKLDPEGILAIVDKILLVILLNIDVTPLMNFFSSCVKVLLGNIKENIALVTPEKNVFLAKKIACFKLLELMYQNLSKDVLHSKDSQIVESFLGQKPTQGNELSSEIIKLSLEFKRISYETEPEYKELRRKLNCAKYNTLMAVVSCTQNELKFYNAFLFKENPTKNELIWERIVDGENKLVFEMEMDPSISRKKKFVAIRHNIRNESHENDDEIDSYDVPSSLNLFGSENLGLSSLAEDVSKFVFSTNEPLFSLRHENIEEVSNMKSKKSSIEKKYKGNYIVLEEDELNSHDSMGALCQLLQQMKSRGLIPEEQTDCIPLWLNCIVQSLQAGMLSENVRLFLGRIIINNAEILRPYAKFLMEPLLDLVILGIAGFSLNYYILDIIITLLSWAPVAVPEGNGILKANEVLKFLIRNCEHSRREIFRNNLEVIKTLLECWKNGLEIPYNLIYEKMNDFTPENKRNVFGIQLLGVVLSCDFLPFNCQDIASAQSYFSILLKNLSHKYKEVYGSAAEVTSLALKNILKDEVDVAKNPYFIKVEQQLENLKNKDEEKFLYCLNKIHIDCPAVADKFIPRLLFLYPRVYSSFKNYILQVLCSRINHIENGYQELKVIGLFEDLEKREEISQKLLLQTLEKLIPVLSCDNILQVLPGIVNIHGQPSVANRLALYQILFLLFEKFSDSAGAKEKEITRYAQETLLIGLADPDPSIRLTVDNFWSNEKRLPSGTKERLLALMRNMFSPVTEESFLQYATFLLLERTSHSPDFKRKVFDHPLSQCNFQAYQIQTSWRKRHLAMSPLFTESVSSTFSSLMSLDSYALGTYGHDPKIKVTQQNLAFTETMEIDEDLRKQGTYNWLTERSDTFTTQDFSFDSGYGTASFLSKSLLIANQNDAKQSDKDLSWIKQTKKSDEKKERKSLSWLLKRRFYKDKNNDSDAFAQQELKRQDRRMELRKEQQSKRDAQVVMYRQYRIGELPDIEISNSEIIKPIQALAMNDGVIAKLLFKSLLIAVCNYVQNELPEYLETFNGEIGSCFDKILQNSYLYTPNVMSFCLETLNQVQDVKFDVETVFNACIGSNQQSIGILLLETKILKGFNSEPAQKKRRANKHALSEESNHWMKLAELYKSIESYDVVNGIFSLTMGEKEENKKALNFEISGQYFKAVLLYNKLYDNTSDEHDQGEKDFWDKSILYCMNKLSKWSDLETTVISRFTNPESPDLQVIWEDQYMKENYLPYLIRSKMKQLLIGKPDQSILTFFDLAREDEEKKIHLEAHYSEELALLYILQDRFDIARQYSSACLNRFLKEWQNLSPLAVEVQHACLQKLLKYVELAEFLDLMKRNKYVNAPSIISCLKTWQTRFPNTVDPVDIWDDVIGNRHLYMKKLQKMIEESDAKIDQDDSCQIGSEHLDDCDYKKHILDTSVLMKLKFAEDCADQKNFPVAVSTLKSIYVVSKALDSSLWSKFIEAYCSINNRRVLFESERKLSIVLESWKQLGELGKRCGQSVSQMKLLSHTLEILAVMLIKDEIAIRDLTDKEKEMISVISEKKTNKTDMISEILNKSFLCLKNVIKTPAELTKQNYEKDIHKKDIASAHMELANFCNRYLIDESVHGFSPYNIPSFSEFSQVLTASLLDALKFGSKDSLLLFPRLLQVIETYPSCLPIFQMKTSEMPCWLFIGWIDQMLAILDKPEGKAVHVIIENIASTYPDAIIYAFHLSYSSYDFTNLKDAEVNQNFVQKIKCILEKQTLISDFVDALGHLSVPYVIFKEYMAEIEGLVNSNAEKVKIKDCFTKMLKVLFFDKTELETRRIPVGPVQKKFAEEFRPKVLDVCGIDGSKLLGKSGIQIILKALKDLVGCAKKAHEKVTSLKKISPWLSEFKQWKYTSQIEIPGQYSGKSKPLPEYHVKVAGFDEKVLVLPSITAPQRITIRGNDEKEYKILVKSGEDLRQDVRIQQLFSVMNYIYSSDVLCSQRHLSLRTYKVVPLNNRLGLIEWVDNTAVLLDFLNDGMSEDERKRFYPPRGLSIVLTKFLQWEKSLKNQSDIYSTLYQKKSRKECVEKYQELVNLVPKNLLVKSFLKLSSSPEAFMVLRTRYAQSHAVICLSQWVIGIGDRHLGNFLIDKSSGCEVGIDFGHAFGSATQFLPVPELVPFRLTPQYLQLLNPLGVKGIYESTMIHTLSALRNRNDLLLSVMDIFIKEPTINWEANANKQLQDLHTSSEGKKEDWFPKQRIAIARKKLEGVNPCIITRKELELGHSSKGELFKCMESVCLGNSEFNIRARMKKTGLTVEEQVDCLIDLATDPHILCLIYFGWNPWF</sequence>
<dbReference type="InterPro" id="IPR000403">
    <property type="entry name" value="PI3/4_kinase_cat_dom"/>
</dbReference>
<evidence type="ECO:0000256" key="3">
    <source>
        <dbReference type="ARBA" id="ARBA00012513"/>
    </source>
</evidence>
<evidence type="ECO:0000259" key="16">
    <source>
        <dbReference type="PROSITE" id="PS51189"/>
    </source>
</evidence>
<dbReference type="InterPro" id="IPR003152">
    <property type="entry name" value="FATC_dom"/>
</dbReference>
<dbReference type="InterPro" id="IPR012582">
    <property type="entry name" value="DNAPKcs_CC3"/>
</dbReference>
<dbReference type="PANTHER" id="PTHR11139:SF68">
    <property type="entry name" value="DNA-DEPENDENT PROTEIN KINASE CATALYTIC SUBUNIT"/>
    <property type="match status" value="1"/>
</dbReference>
<dbReference type="InterPro" id="IPR050517">
    <property type="entry name" value="DDR_Repair_Kinase"/>
</dbReference>
<proteinExistence type="inferred from homology"/>
<comment type="subcellular location">
    <subcellularLocation>
        <location evidence="1">Nucleus</location>
        <location evidence="1">Nucleolus</location>
    </subcellularLocation>
</comment>
<dbReference type="InterPro" id="IPR045581">
    <property type="entry name" value="DNAPKcs_CC5"/>
</dbReference>
<reference evidence="18 19" key="1">
    <citation type="submission" date="2024-04" db="EMBL/GenBank/DDBJ databases">
        <authorList>
            <person name="Rising A."/>
            <person name="Reimegard J."/>
            <person name="Sonavane S."/>
            <person name="Akerstrom W."/>
            <person name="Nylinder S."/>
            <person name="Hedman E."/>
            <person name="Kallberg Y."/>
        </authorList>
    </citation>
    <scope>NUCLEOTIDE SEQUENCE [LARGE SCALE GENOMIC DNA]</scope>
</reference>
<feature type="compositionally biased region" description="Basic and acidic residues" evidence="14">
    <location>
        <begin position="596"/>
        <end position="605"/>
    </location>
</feature>
<keyword evidence="7" id="KW-0808">Transferase</keyword>
<evidence type="ECO:0000256" key="1">
    <source>
        <dbReference type="ARBA" id="ARBA00004604"/>
    </source>
</evidence>
<evidence type="ECO:0000256" key="2">
    <source>
        <dbReference type="ARBA" id="ARBA00011031"/>
    </source>
</evidence>
<dbReference type="GO" id="GO:0000723">
    <property type="term" value="P:telomere maintenance"/>
    <property type="evidence" value="ECO:0007669"/>
    <property type="project" value="TreeGrafter"/>
</dbReference>
<dbReference type="Pfam" id="PF02260">
    <property type="entry name" value="FATC"/>
    <property type="match status" value="1"/>
</dbReference>
<dbReference type="InterPro" id="IPR046803">
    <property type="entry name" value="DNAPKcs_CC1-2"/>
</dbReference>
<evidence type="ECO:0000313" key="18">
    <source>
        <dbReference type="EMBL" id="CAL1269300.1"/>
    </source>
</evidence>
<feature type="domain" description="FAT" evidence="16">
    <location>
        <begin position="2853"/>
        <end position="3501"/>
    </location>
</feature>
<dbReference type="Proteomes" id="UP001497382">
    <property type="component" value="Unassembled WGS sequence"/>
</dbReference>
<dbReference type="SMART" id="SM00146">
    <property type="entry name" value="PI3Kc"/>
    <property type="match status" value="1"/>
</dbReference>
<dbReference type="InterPro" id="IPR011009">
    <property type="entry name" value="Kinase-like_dom_sf"/>
</dbReference>
<protein>
    <recommendedName>
        <fullName evidence="4">DNA-dependent protein kinase catalytic subunit</fullName>
        <ecNumber evidence="3">2.7.11.1</ecNumber>
    </recommendedName>
</protein>
<gene>
    <name evidence="18" type="ORF">LARSCL_LOCUS4662</name>
</gene>
<feature type="domain" description="PI3K/PI4K catalytic" evidence="15">
    <location>
        <begin position="3690"/>
        <end position="4027"/>
    </location>
</feature>
<dbReference type="PROSITE" id="PS51190">
    <property type="entry name" value="FATC"/>
    <property type="match status" value="1"/>
</dbReference>
<feature type="region of interest" description="Disordered" evidence="14">
    <location>
        <begin position="591"/>
        <end position="610"/>
    </location>
</feature>
<dbReference type="InterPro" id="IPR046804">
    <property type="entry name" value="DNA-PKcs_N"/>
</dbReference>
<keyword evidence="19" id="KW-1185">Reference proteome</keyword>
<dbReference type="Pfam" id="PF02259">
    <property type="entry name" value="FAT"/>
    <property type="match status" value="1"/>
</dbReference>
<comment type="caution">
    <text evidence="18">The sequence shown here is derived from an EMBL/GenBank/DDBJ whole genome shotgun (WGS) entry which is preliminary data.</text>
</comment>
<evidence type="ECO:0000256" key="10">
    <source>
        <dbReference type="ARBA" id="ARBA00022777"/>
    </source>
</evidence>
<dbReference type="PROSITE" id="PS50290">
    <property type="entry name" value="PI3_4_KINASE_3"/>
    <property type="match status" value="1"/>
</dbReference>
<dbReference type="InterPro" id="IPR014009">
    <property type="entry name" value="PIK_FAT"/>
</dbReference>
<evidence type="ECO:0000259" key="15">
    <source>
        <dbReference type="PROSITE" id="PS50290"/>
    </source>
</evidence>
<feature type="domain" description="FATC" evidence="17">
    <location>
        <begin position="4062"/>
        <end position="4094"/>
    </location>
</feature>
<comment type="similarity">
    <text evidence="2">Belongs to the PI3/PI4-kinase family.</text>
</comment>
<dbReference type="SMART" id="SM01343">
    <property type="entry name" value="FATC"/>
    <property type="match status" value="1"/>
</dbReference>
<dbReference type="EMBL" id="CAXIEN010000039">
    <property type="protein sequence ID" value="CAL1269300.1"/>
    <property type="molecule type" value="Genomic_DNA"/>
</dbReference>
<evidence type="ECO:0000313" key="19">
    <source>
        <dbReference type="Proteomes" id="UP001497382"/>
    </source>
</evidence>
<dbReference type="EC" id="2.7.11.1" evidence="3"/>
<evidence type="ECO:0000256" key="13">
    <source>
        <dbReference type="ARBA" id="ARBA00023242"/>
    </source>
</evidence>
<dbReference type="Pfam" id="PF19704">
    <property type="entry name" value="DNAPKcs_CC5"/>
    <property type="match status" value="1"/>
</dbReference>
<evidence type="ECO:0000256" key="9">
    <source>
        <dbReference type="ARBA" id="ARBA00022763"/>
    </source>
</evidence>
<name>A0AAV1ZG93_9ARAC</name>
<dbReference type="Pfam" id="PF00454">
    <property type="entry name" value="PI3_PI4_kinase"/>
    <property type="match status" value="1"/>
</dbReference>
<dbReference type="InterPro" id="IPR037706">
    <property type="entry name" value="DNA-PK_dom"/>
</dbReference>
<dbReference type="CDD" id="cd05172">
    <property type="entry name" value="PIKKc_DNA-PK"/>
    <property type="match status" value="1"/>
</dbReference>
<dbReference type="PANTHER" id="PTHR11139">
    <property type="entry name" value="ATAXIA TELANGIECTASIA MUTATED ATM -RELATED"/>
    <property type="match status" value="1"/>
</dbReference>
<keyword evidence="9" id="KW-0227">DNA damage</keyword>
<evidence type="ECO:0000256" key="12">
    <source>
        <dbReference type="ARBA" id="ARBA00023204"/>
    </source>
</evidence>
<dbReference type="PROSITE" id="PS00916">
    <property type="entry name" value="PI3_4_KINASE_2"/>
    <property type="match status" value="1"/>
</dbReference>
<dbReference type="SMART" id="SM01344">
    <property type="entry name" value="NUC194"/>
    <property type="match status" value="1"/>
</dbReference>
<evidence type="ECO:0000256" key="8">
    <source>
        <dbReference type="ARBA" id="ARBA00022741"/>
    </source>
</evidence>
<dbReference type="InterPro" id="IPR011989">
    <property type="entry name" value="ARM-like"/>
</dbReference>
<dbReference type="PROSITE" id="PS00915">
    <property type="entry name" value="PI3_4_KINASE_1"/>
    <property type="match status" value="1"/>
</dbReference>
<dbReference type="InterPro" id="IPR003151">
    <property type="entry name" value="PIK-rel_kinase_FAT"/>
</dbReference>
<dbReference type="GO" id="GO:0005730">
    <property type="term" value="C:nucleolus"/>
    <property type="evidence" value="ECO:0007669"/>
    <property type="project" value="UniProtKB-SubCell"/>
</dbReference>
<dbReference type="InterPro" id="IPR016024">
    <property type="entry name" value="ARM-type_fold"/>
</dbReference>
<keyword evidence="5" id="KW-0723">Serine/threonine-protein kinase</keyword>
<dbReference type="Pfam" id="PF20500">
    <property type="entry name" value="DNA-PKcs_N"/>
    <property type="match status" value="1"/>
</dbReference>
<dbReference type="GO" id="GO:0004677">
    <property type="term" value="F:DNA-dependent protein kinase activity"/>
    <property type="evidence" value="ECO:0007669"/>
    <property type="project" value="InterPro"/>
</dbReference>
<dbReference type="SUPFAM" id="SSF48371">
    <property type="entry name" value="ARM repeat"/>
    <property type="match status" value="2"/>
</dbReference>
<organism evidence="18 19">
    <name type="scientific">Larinioides sclopetarius</name>
    <dbReference type="NCBI Taxonomy" id="280406"/>
    <lineage>
        <taxon>Eukaryota</taxon>
        <taxon>Metazoa</taxon>
        <taxon>Ecdysozoa</taxon>
        <taxon>Arthropoda</taxon>
        <taxon>Chelicerata</taxon>
        <taxon>Arachnida</taxon>
        <taxon>Araneae</taxon>
        <taxon>Araneomorphae</taxon>
        <taxon>Entelegynae</taxon>
        <taxon>Araneoidea</taxon>
        <taxon>Araneidae</taxon>
        <taxon>Larinioides</taxon>
    </lineage>
</organism>
<dbReference type="InterPro" id="IPR036940">
    <property type="entry name" value="PI3/4_kinase_cat_sf"/>
</dbReference>
<keyword evidence="10" id="KW-0418">Kinase</keyword>